<dbReference type="InterPro" id="IPR011042">
    <property type="entry name" value="6-blade_b-propeller_TolB-like"/>
</dbReference>
<dbReference type="InterPro" id="IPR002909">
    <property type="entry name" value="IPT_dom"/>
</dbReference>
<dbReference type="InterPro" id="IPR014756">
    <property type="entry name" value="Ig_E-set"/>
</dbReference>
<feature type="domain" description="IPT/TIG" evidence="1">
    <location>
        <begin position="199"/>
        <end position="277"/>
    </location>
</feature>
<dbReference type="EMBL" id="QKLU01000001">
    <property type="protein sequence ID" value="PYF76531.1"/>
    <property type="molecule type" value="Genomic_DNA"/>
</dbReference>
<reference evidence="2 3" key="1">
    <citation type="submission" date="2018-06" db="EMBL/GenBank/DDBJ databases">
        <title>Genomic Encyclopedia of Archaeal and Bacterial Type Strains, Phase II (KMG-II): from individual species to whole genera.</title>
        <authorList>
            <person name="Goeker M."/>
        </authorList>
    </citation>
    <scope>NUCLEOTIDE SEQUENCE [LARGE SCALE GENOMIC DNA]</scope>
    <source>
        <strain evidence="2 3">DSM 27372</strain>
    </source>
</reference>
<dbReference type="Gene3D" id="2.60.40.10">
    <property type="entry name" value="Immunoglobulins"/>
    <property type="match status" value="5"/>
</dbReference>
<dbReference type="PANTHER" id="PTHR13833:SF71">
    <property type="entry name" value="NHL DOMAIN-CONTAINING PROTEIN"/>
    <property type="match status" value="1"/>
</dbReference>
<keyword evidence="3" id="KW-1185">Reference proteome</keyword>
<evidence type="ECO:0000259" key="1">
    <source>
        <dbReference type="SMART" id="SM00429"/>
    </source>
</evidence>
<sequence length="736" mass="76568">MNLSNTSGFRNILGILLFFLVLVTACKKDKTETIKEPLKVTDYFPNSGNQGTLVTIQGTGFGNRISEVTASFSGTSADVVSVTPKEIVLRSPKGGSTGDISLKISGEQVLVGKYTYQELSVQSISPANGSAGAHIQITGAGFGSTSGPAQVFINGKQALVVSASDNLLVAEVPEAAGTGPVTVKVNGKEASGQTFKFQSITDIKPLTGGKGTKVRINGSGFDEVAAGNYVDFNGKQALVQEAAADHLIVIAPDEVATGPLSLTINNQKTTGPVFTVVPVPVIQTVSPLSGPAGAVMTITGTTFSAIKDENRVSINGKDLSITSATATVITLTLPGGTGSGKVVLSVNDQVVQGPDFKDQNLGIVKLSPDNGLAGTEVTITGSGFNASPSANTVTFNGVAAVVKSAAENTLVVVAPEQLSTGQVKITSNGQTAVSPTSFNRAGVLTFAGGPGTTEISVSRFGGGIVVDKQGNVYLQENEKNRIKKISPAGVVSLFAGSPSSQSGNRNGQGTDALFNFGPSSGMVIDPQGNLFVSDYGNQSVRKITPQGVVSTFAVNLTNFTGKITMDQDGFVYVQKFYLGVWKIDKDGVKTSLAQGTSVREDAQPAVVGNDFYWVDAEGTLLSKQNLVTGTNTRYWVGGNYGYQDGIGTRAMFSGIKGILSDGNGNMYVSDNGNNALRKVNISTLEVTTVLKSARGYKDGSLAQAQVNNIADMAVDKDGNIYILDLENNAIRKIFLR</sequence>
<organism evidence="2 3">
    <name type="scientific">Pedobacter nutrimenti</name>
    <dbReference type="NCBI Taxonomy" id="1241337"/>
    <lineage>
        <taxon>Bacteria</taxon>
        <taxon>Pseudomonadati</taxon>
        <taxon>Bacteroidota</taxon>
        <taxon>Sphingobacteriia</taxon>
        <taxon>Sphingobacteriales</taxon>
        <taxon>Sphingobacteriaceae</taxon>
        <taxon>Pedobacter</taxon>
    </lineage>
</organism>
<dbReference type="Gene3D" id="2.120.10.30">
    <property type="entry name" value="TolB, C-terminal domain"/>
    <property type="match status" value="2"/>
</dbReference>
<comment type="caution">
    <text evidence="2">The sequence shown here is derived from an EMBL/GenBank/DDBJ whole genome shotgun (WGS) entry which is preliminary data.</text>
</comment>
<dbReference type="SUPFAM" id="SSF101898">
    <property type="entry name" value="NHL repeat"/>
    <property type="match status" value="1"/>
</dbReference>
<dbReference type="Pfam" id="PF01833">
    <property type="entry name" value="TIG"/>
    <property type="match status" value="5"/>
</dbReference>
<name>A0A318UKU4_9SPHI</name>
<proteinExistence type="predicted"/>
<accession>A0A318UKU4</accession>
<feature type="domain" description="IPT/TIG" evidence="1">
    <location>
        <begin position="118"/>
        <end position="198"/>
    </location>
</feature>
<evidence type="ECO:0000313" key="3">
    <source>
        <dbReference type="Proteomes" id="UP000248198"/>
    </source>
</evidence>
<dbReference type="SMART" id="SM00429">
    <property type="entry name" value="IPT"/>
    <property type="match status" value="5"/>
</dbReference>
<dbReference type="CDD" id="cd00603">
    <property type="entry name" value="IPT_PCSR"/>
    <property type="match status" value="3"/>
</dbReference>
<dbReference type="InterPro" id="IPR013783">
    <property type="entry name" value="Ig-like_fold"/>
</dbReference>
<feature type="domain" description="IPT/TIG" evidence="1">
    <location>
        <begin position="360"/>
        <end position="447"/>
    </location>
</feature>
<dbReference type="PANTHER" id="PTHR13833">
    <property type="match status" value="1"/>
</dbReference>
<feature type="domain" description="IPT/TIG" evidence="1">
    <location>
        <begin position="279"/>
        <end position="357"/>
    </location>
</feature>
<gene>
    <name evidence="2" type="ORF">B0O44_1012</name>
</gene>
<dbReference type="SUPFAM" id="SSF81296">
    <property type="entry name" value="E set domains"/>
    <property type="match status" value="5"/>
</dbReference>
<evidence type="ECO:0000313" key="2">
    <source>
        <dbReference type="EMBL" id="PYF76531.1"/>
    </source>
</evidence>
<dbReference type="AlphaFoldDB" id="A0A318UKU4"/>
<protein>
    <submittedName>
        <fullName evidence="2">IPT/TIG domain-containing protein</fullName>
    </submittedName>
</protein>
<dbReference type="Proteomes" id="UP000248198">
    <property type="component" value="Unassembled WGS sequence"/>
</dbReference>
<feature type="domain" description="IPT/TIG" evidence="1">
    <location>
        <begin position="37"/>
        <end position="117"/>
    </location>
</feature>